<reference evidence="3 4" key="1">
    <citation type="journal article" date="2011" name="Int. J. Syst. Evol. Microbiol.">
        <title>Ochrobactrum pecoris sp. nov., isolated from farm animals.</title>
        <authorList>
            <person name="Kampfer P."/>
            <person name="Huber B."/>
            <person name="Busse H.J."/>
            <person name="Scholz H.C."/>
            <person name="Tomaso H."/>
            <person name="Hotzel H."/>
            <person name="Melzer F."/>
        </authorList>
    </citation>
    <scope>NUCLEOTIDE SEQUENCE [LARGE SCALE GENOMIC DNA]</scope>
    <source>
        <strain evidence="3 4">08RB2639</strain>
    </source>
</reference>
<dbReference type="EMBL" id="JACIEX010000005">
    <property type="protein sequence ID" value="MBB4094082.1"/>
    <property type="molecule type" value="Genomic_DNA"/>
</dbReference>
<dbReference type="InterPro" id="IPR001387">
    <property type="entry name" value="Cro/C1-type_HTH"/>
</dbReference>
<dbReference type="AlphaFoldDB" id="A0A5C5CEH2"/>
<dbReference type="RefSeq" id="WP_140022481.1">
    <property type="nucleotide sequence ID" value="NZ_JACIEX010000005.1"/>
</dbReference>
<reference evidence="2 5" key="3">
    <citation type="submission" date="2020-08" db="EMBL/GenBank/DDBJ databases">
        <title>Genomic Encyclopedia of Type Strains, Phase IV (KMG-IV): sequencing the most valuable type-strain genomes for metagenomic binning, comparative biology and taxonomic classification.</title>
        <authorList>
            <person name="Goeker M."/>
        </authorList>
    </citation>
    <scope>NUCLEOTIDE SEQUENCE [LARGE SCALE GENOMIC DNA]</scope>
    <source>
        <strain evidence="2 5">DSM 23868</strain>
    </source>
</reference>
<organism evidence="3 4">
    <name type="scientific">Brucella pecoris</name>
    <dbReference type="NCBI Taxonomy" id="867683"/>
    <lineage>
        <taxon>Bacteria</taxon>
        <taxon>Pseudomonadati</taxon>
        <taxon>Pseudomonadota</taxon>
        <taxon>Alphaproteobacteria</taxon>
        <taxon>Hyphomicrobiales</taxon>
        <taxon>Brucellaceae</taxon>
        <taxon>Brucella/Ochrobactrum group</taxon>
        <taxon>Brucella</taxon>
    </lineage>
</organism>
<accession>A0A5C5CEH2</accession>
<protein>
    <submittedName>
        <fullName evidence="3">Helix-turn-helix transcriptional regulator</fullName>
    </submittedName>
    <submittedName>
        <fullName evidence="2">Transcriptional regulator with XRE-family HTH domain</fullName>
    </submittedName>
</protein>
<gene>
    <name evidence="3" type="ORF">FIB18_20555</name>
    <name evidence="2" type="ORF">GGQ79_002601</name>
</gene>
<sequence>MKIAQKIAVLLSTPEWTQAKLAEELGVSQSTVNRWTKGTEPEGHHRDALSDLFNARMGWTSANDMMPASGTVMADRQIVAMFERNEETWVPKPAGFTEKTRALTVQPGALEPMYSAGTYIYYSATIDPNDAAGYRGLIKVKDGPTYLRKLRHGEAPGKWTLSSENSHDLINREVEWFAPIDWVYPNKPITF</sequence>
<dbReference type="SMART" id="SM00530">
    <property type="entry name" value="HTH_XRE"/>
    <property type="match status" value="1"/>
</dbReference>
<name>A0A5C5CEH2_9HYPH</name>
<dbReference type="Proteomes" id="UP000313390">
    <property type="component" value="Unassembled WGS sequence"/>
</dbReference>
<dbReference type="EMBL" id="VEWK01000013">
    <property type="protein sequence ID" value="TNV09454.1"/>
    <property type="molecule type" value="Genomic_DNA"/>
</dbReference>
<dbReference type="CDD" id="cd00093">
    <property type="entry name" value="HTH_XRE"/>
    <property type="match status" value="1"/>
</dbReference>
<feature type="domain" description="HTH cro/C1-type" evidence="1">
    <location>
        <begin position="16"/>
        <end position="38"/>
    </location>
</feature>
<dbReference type="GO" id="GO:0003677">
    <property type="term" value="F:DNA binding"/>
    <property type="evidence" value="ECO:0007669"/>
    <property type="project" value="InterPro"/>
</dbReference>
<evidence type="ECO:0000313" key="2">
    <source>
        <dbReference type="EMBL" id="MBB4094082.1"/>
    </source>
</evidence>
<keyword evidence="5" id="KW-1185">Reference proteome</keyword>
<dbReference type="Proteomes" id="UP000553980">
    <property type="component" value="Unassembled WGS sequence"/>
</dbReference>
<dbReference type="Pfam" id="PF01381">
    <property type="entry name" value="HTH_3"/>
    <property type="match status" value="1"/>
</dbReference>
<reference evidence="3" key="2">
    <citation type="submission" date="2019-06" db="EMBL/GenBank/DDBJ databases">
        <authorList>
            <person name="Hu M."/>
        </authorList>
    </citation>
    <scope>NUCLEOTIDE SEQUENCE</scope>
    <source>
        <strain evidence="3">08RB2639</strain>
    </source>
</reference>
<dbReference type="Gene3D" id="1.10.260.40">
    <property type="entry name" value="lambda repressor-like DNA-binding domains"/>
    <property type="match status" value="1"/>
</dbReference>
<evidence type="ECO:0000313" key="4">
    <source>
        <dbReference type="Proteomes" id="UP000313390"/>
    </source>
</evidence>
<evidence type="ECO:0000259" key="1">
    <source>
        <dbReference type="PROSITE" id="PS50943"/>
    </source>
</evidence>
<dbReference type="PROSITE" id="PS50943">
    <property type="entry name" value="HTH_CROC1"/>
    <property type="match status" value="1"/>
</dbReference>
<dbReference type="InterPro" id="IPR010982">
    <property type="entry name" value="Lambda_DNA-bd_dom_sf"/>
</dbReference>
<evidence type="ECO:0000313" key="5">
    <source>
        <dbReference type="Proteomes" id="UP000553980"/>
    </source>
</evidence>
<dbReference type="SUPFAM" id="SSF47413">
    <property type="entry name" value="lambda repressor-like DNA-binding domains"/>
    <property type="match status" value="1"/>
</dbReference>
<dbReference type="OrthoDB" id="9792157at2"/>
<comment type="caution">
    <text evidence="3">The sequence shown here is derived from an EMBL/GenBank/DDBJ whole genome shotgun (WGS) entry which is preliminary data.</text>
</comment>
<evidence type="ECO:0000313" key="3">
    <source>
        <dbReference type="EMBL" id="TNV09454.1"/>
    </source>
</evidence>
<proteinExistence type="predicted"/>